<gene>
    <name evidence="1" type="ORF">A2Y64_00045</name>
</gene>
<organism evidence="1 2">
    <name type="scientific">Candidatus Coatesbacteria bacterium RBG_13_66_14</name>
    <dbReference type="NCBI Taxonomy" id="1817816"/>
    <lineage>
        <taxon>Bacteria</taxon>
        <taxon>Candidatus Coatesiibacteriota</taxon>
    </lineage>
</organism>
<evidence type="ECO:0000313" key="2">
    <source>
        <dbReference type="Proteomes" id="UP000177187"/>
    </source>
</evidence>
<comment type="caution">
    <text evidence="1">The sequence shown here is derived from an EMBL/GenBank/DDBJ whole genome shotgun (WGS) entry which is preliminary data.</text>
</comment>
<proteinExistence type="predicted"/>
<evidence type="ECO:0000313" key="1">
    <source>
        <dbReference type="EMBL" id="OGD72377.1"/>
    </source>
</evidence>
<dbReference type="Proteomes" id="UP000177187">
    <property type="component" value="Unassembled WGS sequence"/>
</dbReference>
<accession>A0A1F5EYC5</accession>
<dbReference type="PROSITE" id="PS51257">
    <property type="entry name" value="PROKAR_LIPOPROTEIN"/>
    <property type="match status" value="1"/>
</dbReference>
<sequence length="179" mass="20483">MKRAPGKLPLFISQVLILGILGSCDIFLPPKNPPPNPPPEPTSPAGVVRGIEWAYNNQDINYYTQMLDPDFTFYFDRRDVQDHGTPDSWGYDDELAATQNLFDSVDEGAITLTMELGDQREPGPGDDEWDLNGVDYLLVVVTWDVTYRADGFANFTTRKEGLWRGQPRWWLWKWWDIAG</sequence>
<protein>
    <recommendedName>
        <fullName evidence="3">SnoaL-like domain-containing protein</fullName>
    </recommendedName>
</protein>
<evidence type="ECO:0008006" key="3">
    <source>
        <dbReference type="Google" id="ProtNLM"/>
    </source>
</evidence>
<dbReference type="AlphaFoldDB" id="A0A1F5EYC5"/>
<name>A0A1F5EYC5_9BACT</name>
<reference evidence="1 2" key="1">
    <citation type="journal article" date="2016" name="Nat. Commun.">
        <title>Thousands of microbial genomes shed light on interconnected biogeochemical processes in an aquifer system.</title>
        <authorList>
            <person name="Anantharaman K."/>
            <person name="Brown C.T."/>
            <person name="Hug L.A."/>
            <person name="Sharon I."/>
            <person name="Castelle C.J."/>
            <person name="Probst A.J."/>
            <person name="Thomas B.C."/>
            <person name="Singh A."/>
            <person name="Wilkins M.J."/>
            <person name="Karaoz U."/>
            <person name="Brodie E.L."/>
            <person name="Williams K.H."/>
            <person name="Hubbard S.S."/>
            <person name="Banfield J.F."/>
        </authorList>
    </citation>
    <scope>NUCLEOTIDE SEQUENCE [LARGE SCALE GENOMIC DNA]</scope>
</reference>
<dbReference type="EMBL" id="MFAF01000124">
    <property type="protein sequence ID" value="OGD72377.1"/>
    <property type="molecule type" value="Genomic_DNA"/>
</dbReference>